<dbReference type="PANTHER" id="PTHR43031:SF1">
    <property type="entry name" value="PYRIDINE NUCLEOTIDE-DISULPHIDE OXIDOREDUCTASE"/>
    <property type="match status" value="1"/>
</dbReference>
<feature type="domain" description="Rhodanese" evidence="1">
    <location>
        <begin position="38"/>
        <end position="120"/>
    </location>
</feature>
<dbReference type="SMART" id="SM00450">
    <property type="entry name" value="RHOD"/>
    <property type="match status" value="1"/>
</dbReference>
<protein>
    <submittedName>
        <fullName evidence="2">Rhodanese-like domain-containing protein</fullName>
    </submittedName>
</protein>
<evidence type="ECO:0000259" key="1">
    <source>
        <dbReference type="PROSITE" id="PS50206"/>
    </source>
</evidence>
<reference evidence="2 3" key="1">
    <citation type="submission" date="2023-01" db="EMBL/GenBank/DDBJ databases">
        <title>Psychroserpens ponticola sp. nov., isolated from seawater.</title>
        <authorList>
            <person name="Kristyanto S."/>
            <person name="Jung J."/>
            <person name="Kim J.M."/>
            <person name="Jeon C.O."/>
        </authorList>
    </citation>
    <scope>NUCLEOTIDE SEQUENCE [LARGE SCALE GENOMIC DNA]</scope>
    <source>
        <strain evidence="2 3">MSW6</strain>
    </source>
</reference>
<evidence type="ECO:0000313" key="2">
    <source>
        <dbReference type="EMBL" id="WCO02864.1"/>
    </source>
</evidence>
<dbReference type="RefSeq" id="WP_249995583.1">
    <property type="nucleotide sequence ID" value="NZ_CP116221.1"/>
</dbReference>
<sequence length="120" mass="13911">MRKIILVMSIFSSIFGMTAQQLDQIKVLEPSDYKIAIESKNVQLIDVRTSREYNSEHIKNALNIDVLNRKTFIAYFKELDPNEPVYLYCRSGSRSQRATKLLVELGFKEIYDLKGGILNY</sequence>
<keyword evidence="3" id="KW-1185">Reference proteome</keyword>
<evidence type="ECO:0000313" key="3">
    <source>
        <dbReference type="Proteomes" id="UP001202717"/>
    </source>
</evidence>
<dbReference type="InterPro" id="IPR036873">
    <property type="entry name" value="Rhodanese-like_dom_sf"/>
</dbReference>
<dbReference type="InterPro" id="IPR001763">
    <property type="entry name" value="Rhodanese-like_dom"/>
</dbReference>
<gene>
    <name evidence="2" type="ORF">MUN68_005075</name>
</gene>
<organism evidence="2 3">
    <name type="scientific">Psychroserpens ponticola</name>
    <dbReference type="NCBI Taxonomy" id="2932268"/>
    <lineage>
        <taxon>Bacteria</taxon>
        <taxon>Pseudomonadati</taxon>
        <taxon>Bacteroidota</taxon>
        <taxon>Flavobacteriia</taxon>
        <taxon>Flavobacteriales</taxon>
        <taxon>Flavobacteriaceae</taxon>
        <taxon>Psychroserpens</taxon>
    </lineage>
</organism>
<name>A0ABY7S0F0_9FLAO</name>
<proteinExistence type="predicted"/>
<dbReference type="Gene3D" id="3.40.250.10">
    <property type="entry name" value="Rhodanese-like domain"/>
    <property type="match status" value="1"/>
</dbReference>
<dbReference type="PROSITE" id="PS50206">
    <property type="entry name" value="RHODANESE_3"/>
    <property type="match status" value="1"/>
</dbReference>
<dbReference type="PANTHER" id="PTHR43031">
    <property type="entry name" value="FAD-DEPENDENT OXIDOREDUCTASE"/>
    <property type="match status" value="1"/>
</dbReference>
<dbReference type="CDD" id="cd00158">
    <property type="entry name" value="RHOD"/>
    <property type="match status" value="1"/>
</dbReference>
<dbReference type="SUPFAM" id="SSF52821">
    <property type="entry name" value="Rhodanese/Cell cycle control phosphatase"/>
    <property type="match status" value="1"/>
</dbReference>
<dbReference type="Pfam" id="PF00581">
    <property type="entry name" value="Rhodanese"/>
    <property type="match status" value="1"/>
</dbReference>
<dbReference type="Proteomes" id="UP001202717">
    <property type="component" value="Chromosome"/>
</dbReference>
<accession>A0ABY7S0F0</accession>
<dbReference type="EMBL" id="CP116221">
    <property type="protein sequence ID" value="WCO02864.1"/>
    <property type="molecule type" value="Genomic_DNA"/>
</dbReference>
<dbReference type="InterPro" id="IPR050229">
    <property type="entry name" value="GlpE_sulfurtransferase"/>
</dbReference>